<dbReference type="EMBL" id="FNUC01000004">
    <property type="protein sequence ID" value="SEF18903.1"/>
    <property type="molecule type" value="Genomic_DNA"/>
</dbReference>
<gene>
    <name evidence="1" type="ORF">SAMN04488561_6974</name>
</gene>
<dbReference type="AlphaFoldDB" id="A0A1H5PYG0"/>
<reference evidence="2" key="1">
    <citation type="submission" date="2016-10" db="EMBL/GenBank/DDBJ databases">
        <authorList>
            <person name="Varghese N."/>
            <person name="Submissions S."/>
        </authorList>
    </citation>
    <scope>NUCLEOTIDE SEQUENCE [LARGE SCALE GENOMIC DNA]</scope>
    <source>
        <strain evidence="2">DSM 45237</strain>
    </source>
</reference>
<accession>A0A1H5PYG0</accession>
<name>A0A1H5PYG0_9ACTN</name>
<sequence>MVQVLIDGKDPFADAAPGWRGFDPADVLGRRSPLLPADGLGRRVAVYRCSCGITGCGVIAPVIVSSPDGTRVSWIDFRDYVGVFIGPAEASTDQHEGRPWDLPDLHFDREQYVAEVERASLDGSWETPRRRTARLLYELLEPQDLVLPPDLGLAWASPAWSEDGVSLMFQHLSRGPRLEVRQQMLRLASAHEDPAVAAEDMAHQLLSTWPGDWVRTFG</sequence>
<evidence type="ECO:0000313" key="2">
    <source>
        <dbReference type="Proteomes" id="UP000181980"/>
    </source>
</evidence>
<dbReference type="STRING" id="561176.SAMN04488561_6974"/>
<dbReference type="Proteomes" id="UP000181980">
    <property type="component" value="Unassembled WGS sequence"/>
</dbReference>
<protein>
    <submittedName>
        <fullName evidence="1">Uncharacterized protein</fullName>
    </submittedName>
</protein>
<organism evidence="1 2">
    <name type="scientific">Jiangella alba</name>
    <dbReference type="NCBI Taxonomy" id="561176"/>
    <lineage>
        <taxon>Bacteria</taxon>
        <taxon>Bacillati</taxon>
        <taxon>Actinomycetota</taxon>
        <taxon>Actinomycetes</taxon>
        <taxon>Jiangellales</taxon>
        <taxon>Jiangellaceae</taxon>
        <taxon>Jiangella</taxon>
    </lineage>
</organism>
<keyword evidence="2" id="KW-1185">Reference proteome</keyword>
<evidence type="ECO:0000313" key="1">
    <source>
        <dbReference type="EMBL" id="SEF18903.1"/>
    </source>
</evidence>
<proteinExistence type="predicted"/>